<dbReference type="Pfam" id="PF00924">
    <property type="entry name" value="MS_channel_2nd"/>
    <property type="match status" value="1"/>
</dbReference>
<feature type="transmembrane region" description="Helical" evidence="1">
    <location>
        <begin position="186"/>
        <end position="208"/>
    </location>
</feature>
<reference evidence="4" key="1">
    <citation type="submission" date="2016-10" db="EMBL/GenBank/DDBJ databases">
        <authorList>
            <person name="Varghese N."/>
            <person name="Submissions S."/>
        </authorList>
    </citation>
    <scope>NUCLEOTIDE SEQUENCE [LARGE SCALE GENOMIC DNA]</scope>
    <source>
        <strain evidence="4">DSM 24450</strain>
    </source>
</reference>
<dbReference type="GO" id="GO:0008381">
    <property type="term" value="F:mechanosensitive monoatomic ion channel activity"/>
    <property type="evidence" value="ECO:0007669"/>
    <property type="project" value="InterPro"/>
</dbReference>
<accession>A0A1I6QJH4</accession>
<feature type="transmembrane region" description="Helical" evidence="1">
    <location>
        <begin position="22"/>
        <end position="43"/>
    </location>
</feature>
<evidence type="ECO:0000313" key="3">
    <source>
        <dbReference type="EMBL" id="SFS52552.1"/>
    </source>
</evidence>
<dbReference type="EMBL" id="FOZP01000004">
    <property type="protein sequence ID" value="SFS52552.1"/>
    <property type="molecule type" value="Genomic_DNA"/>
</dbReference>
<keyword evidence="1" id="KW-0472">Membrane</keyword>
<feature type="domain" description="Mechanosensitive ion channel MscS" evidence="2">
    <location>
        <begin position="224"/>
        <end position="271"/>
    </location>
</feature>
<organism evidence="3 4">
    <name type="scientific">Lutibacter maritimus</name>
    <dbReference type="NCBI Taxonomy" id="593133"/>
    <lineage>
        <taxon>Bacteria</taxon>
        <taxon>Pseudomonadati</taxon>
        <taxon>Bacteroidota</taxon>
        <taxon>Flavobacteriia</taxon>
        <taxon>Flavobacteriales</taxon>
        <taxon>Flavobacteriaceae</taxon>
        <taxon>Lutibacter</taxon>
    </lineage>
</organism>
<feature type="transmembrane region" description="Helical" evidence="1">
    <location>
        <begin position="91"/>
        <end position="111"/>
    </location>
</feature>
<dbReference type="InterPro" id="IPR006685">
    <property type="entry name" value="MscS_channel_2nd"/>
</dbReference>
<protein>
    <submittedName>
        <fullName evidence="3">Conserved TM helix</fullName>
    </submittedName>
</protein>
<dbReference type="Pfam" id="PF05552">
    <property type="entry name" value="MS_channel_1st_1"/>
    <property type="match status" value="2"/>
</dbReference>
<dbReference type="RefSeq" id="WP_090225165.1">
    <property type="nucleotide sequence ID" value="NZ_FOZP01000004.1"/>
</dbReference>
<keyword evidence="4" id="KW-1185">Reference proteome</keyword>
<dbReference type="InterPro" id="IPR045275">
    <property type="entry name" value="MscS_archaea/bacteria_type"/>
</dbReference>
<dbReference type="PANTHER" id="PTHR30221:SF1">
    <property type="entry name" value="SMALL-CONDUCTANCE MECHANOSENSITIVE CHANNEL"/>
    <property type="match status" value="1"/>
</dbReference>
<dbReference type="Gene3D" id="1.10.287.1260">
    <property type="match status" value="1"/>
</dbReference>
<dbReference type="STRING" id="593133.SAMN04488006_1833"/>
<keyword evidence="1" id="KW-0812">Transmembrane</keyword>
<dbReference type="AlphaFoldDB" id="A0A1I6QJH4"/>
<proteinExistence type="predicted"/>
<name>A0A1I6QJH4_9FLAO</name>
<dbReference type="PANTHER" id="PTHR30221">
    <property type="entry name" value="SMALL-CONDUCTANCE MECHANOSENSITIVE CHANNEL"/>
    <property type="match status" value="1"/>
</dbReference>
<feature type="transmembrane region" description="Helical" evidence="1">
    <location>
        <begin position="159"/>
        <end position="180"/>
    </location>
</feature>
<keyword evidence="1" id="KW-1133">Transmembrane helix</keyword>
<gene>
    <name evidence="3" type="ORF">SAMN04488006_1833</name>
</gene>
<evidence type="ECO:0000313" key="4">
    <source>
        <dbReference type="Proteomes" id="UP000199312"/>
    </source>
</evidence>
<evidence type="ECO:0000256" key="1">
    <source>
        <dbReference type="SAM" id="Phobius"/>
    </source>
</evidence>
<dbReference type="GO" id="GO:0016020">
    <property type="term" value="C:membrane"/>
    <property type="evidence" value="ECO:0007669"/>
    <property type="project" value="InterPro"/>
</dbReference>
<feature type="transmembrane region" description="Helical" evidence="1">
    <location>
        <begin position="117"/>
        <end position="138"/>
    </location>
</feature>
<dbReference type="Proteomes" id="UP000199312">
    <property type="component" value="Unassembled WGS sequence"/>
</dbReference>
<sequence length="274" mass="30425">MKLIIQLENVNFSFAQDLWRSILAFIPKILLGIGFIIIAYIAIKVVNFVLKRLLKVTKIDAITTKLNEAKLFGKSDYDVVPSDIILKFVKYLLILIFVVIASEILGLKMISEGIGSFIAYLPILITALLIFVVGVYFASIIKNTIVSTFKSMELSGSNLVSNIAFYVIVVFVSITALNQAGVNTEIITSNLTLILGSVLISFTIAFGFGARDIITRLLFGFYSRRNFEIGQHIKTKKVEGVIQEIDNICITIKTADGIVVLPIKHFVDQKVIIK</sequence>
<dbReference type="OrthoDB" id="1493289at2"/>
<dbReference type="InterPro" id="IPR008910">
    <property type="entry name" value="MSC_TM_helix"/>
</dbReference>
<evidence type="ECO:0000259" key="2">
    <source>
        <dbReference type="Pfam" id="PF00924"/>
    </source>
</evidence>